<dbReference type="Proteomes" id="UP000033618">
    <property type="component" value="Unassembled WGS sequence"/>
</dbReference>
<dbReference type="RefSeq" id="WP_024904246.1">
    <property type="nucleotide sequence ID" value="NZ_CADFGU010000004.1"/>
</dbReference>
<dbReference type="OrthoDB" id="5592106at2"/>
<dbReference type="AlphaFoldDB" id="A0A0F5K4E7"/>
<gene>
    <name evidence="4" type="ORF">WM40_03430</name>
</gene>
<protein>
    <submittedName>
        <fullName evidence="4">Cupin</fullName>
    </submittedName>
</protein>
<feature type="compositionally biased region" description="Basic and acidic residues" evidence="2">
    <location>
        <begin position="87"/>
        <end position="96"/>
    </location>
</feature>
<keyword evidence="1" id="KW-0479">Metal-binding</keyword>
<sequence>MKRSVDNADHYCWGEGCDGWILSPSPDMMVIQERMPAGTAEQRHVHMRARQFFYVLVGELLMELEGELHTITAMSGIEIPPGARHQARNESAEDVHFLVTSSPTTRGDRIDLD</sequence>
<dbReference type="PANTHER" id="PTHR35848:SF9">
    <property type="entry name" value="SLL1358 PROTEIN"/>
    <property type="match status" value="1"/>
</dbReference>
<proteinExistence type="predicted"/>
<reference evidence="4 5" key="1">
    <citation type="submission" date="2015-03" db="EMBL/GenBank/DDBJ databases">
        <title>Draft Genome Sequence of Burkholderia andropogonis type strain ICMP2807, isolated from Sorghum bicolor.</title>
        <authorList>
            <person name="Lopes-Santos L."/>
            <person name="Castro D.B."/>
            <person name="Ottoboni L.M."/>
            <person name="Park D."/>
            <person name="Weirc B.S."/>
            <person name="Destefano S.A."/>
        </authorList>
    </citation>
    <scope>NUCLEOTIDE SEQUENCE [LARGE SCALE GENOMIC DNA]</scope>
    <source>
        <strain evidence="4 5">ICMP2807</strain>
    </source>
</reference>
<feature type="region of interest" description="Disordered" evidence="2">
    <location>
        <begin position="83"/>
        <end position="113"/>
    </location>
</feature>
<dbReference type="InterPro" id="IPR013096">
    <property type="entry name" value="Cupin_2"/>
</dbReference>
<accession>A0A0F5K4E7</accession>
<dbReference type="GO" id="GO:0046872">
    <property type="term" value="F:metal ion binding"/>
    <property type="evidence" value="ECO:0007669"/>
    <property type="project" value="UniProtKB-KW"/>
</dbReference>
<dbReference type="InterPro" id="IPR051610">
    <property type="entry name" value="GPI/OXD"/>
</dbReference>
<dbReference type="Pfam" id="PF07883">
    <property type="entry name" value="Cupin_2"/>
    <property type="match status" value="1"/>
</dbReference>
<comment type="caution">
    <text evidence="4">The sequence shown here is derived from an EMBL/GenBank/DDBJ whole genome shotgun (WGS) entry which is preliminary data.</text>
</comment>
<dbReference type="InterPro" id="IPR014710">
    <property type="entry name" value="RmlC-like_jellyroll"/>
</dbReference>
<evidence type="ECO:0000313" key="4">
    <source>
        <dbReference type="EMBL" id="KKB65006.1"/>
    </source>
</evidence>
<dbReference type="Gene3D" id="2.60.120.10">
    <property type="entry name" value="Jelly Rolls"/>
    <property type="match status" value="1"/>
</dbReference>
<name>A0A0F5K4E7_9BURK</name>
<evidence type="ECO:0000313" key="5">
    <source>
        <dbReference type="Proteomes" id="UP000033618"/>
    </source>
</evidence>
<dbReference type="SUPFAM" id="SSF51182">
    <property type="entry name" value="RmlC-like cupins"/>
    <property type="match status" value="1"/>
</dbReference>
<dbReference type="PATRIC" id="fig|28092.6.peg.816"/>
<dbReference type="InterPro" id="IPR011051">
    <property type="entry name" value="RmlC_Cupin_sf"/>
</dbReference>
<dbReference type="PANTHER" id="PTHR35848">
    <property type="entry name" value="OXALATE-BINDING PROTEIN"/>
    <property type="match status" value="1"/>
</dbReference>
<dbReference type="EMBL" id="LAQU01000002">
    <property type="protein sequence ID" value="KKB65006.1"/>
    <property type="molecule type" value="Genomic_DNA"/>
</dbReference>
<evidence type="ECO:0000259" key="3">
    <source>
        <dbReference type="Pfam" id="PF07883"/>
    </source>
</evidence>
<dbReference type="STRING" id="28092.WM40_03430"/>
<organism evidence="4 5">
    <name type="scientific">Robbsia andropogonis</name>
    <dbReference type="NCBI Taxonomy" id="28092"/>
    <lineage>
        <taxon>Bacteria</taxon>
        <taxon>Pseudomonadati</taxon>
        <taxon>Pseudomonadota</taxon>
        <taxon>Betaproteobacteria</taxon>
        <taxon>Burkholderiales</taxon>
        <taxon>Burkholderiaceae</taxon>
        <taxon>Robbsia</taxon>
    </lineage>
</organism>
<feature type="domain" description="Cupin type-2" evidence="3">
    <location>
        <begin position="34"/>
        <end position="99"/>
    </location>
</feature>
<keyword evidence="5" id="KW-1185">Reference proteome</keyword>
<evidence type="ECO:0000256" key="2">
    <source>
        <dbReference type="SAM" id="MobiDB-lite"/>
    </source>
</evidence>
<evidence type="ECO:0000256" key="1">
    <source>
        <dbReference type="ARBA" id="ARBA00022723"/>
    </source>
</evidence>